<protein>
    <recommendedName>
        <fullName evidence="5">Ig-like domain-containing protein</fullName>
    </recommendedName>
</protein>
<dbReference type="Pfam" id="PF16706">
    <property type="entry name" value="Izumo-Ig"/>
    <property type="match status" value="1"/>
</dbReference>
<dbReference type="InterPro" id="IPR032700">
    <property type="entry name" value="IZUMO1"/>
</dbReference>
<dbReference type="Gene3D" id="2.60.40.10">
    <property type="entry name" value="Immunoglobulins"/>
    <property type="match status" value="1"/>
</dbReference>
<dbReference type="InterPro" id="IPR007110">
    <property type="entry name" value="Ig-like_dom"/>
</dbReference>
<dbReference type="EMBL" id="JAHKSW010000005">
    <property type="protein sequence ID" value="KAG7332060.1"/>
    <property type="molecule type" value="Genomic_DNA"/>
</dbReference>
<dbReference type="GO" id="GO:0035036">
    <property type="term" value="P:sperm-egg recognition"/>
    <property type="evidence" value="ECO:0007669"/>
    <property type="project" value="InterPro"/>
</dbReference>
<dbReference type="Proteomes" id="UP000824219">
    <property type="component" value="Linkage Group LG05"/>
</dbReference>
<evidence type="ECO:0000256" key="4">
    <source>
        <dbReference type="SAM" id="SignalP"/>
    </source>
</evidence>
<evidence type="ECO:0000313" key="6">
    <source>
        <dbReference type="EMBL" id="KAG7332060.1"/>
    </source>
</evidence>
<comment type="similarity">
    <text evidence="1">Belongs to the Izumo family.</text>
</comment>
<dbReference type="GO" id="GO:0002080">
    <property type="term" value="C:acrosomal membrane"/>
    <property type="evidence" value="ECO:0007669"/>
    <property type="project" value="TreeGrafter"/>
</dbReference>
<dbReference type="InterPro" id="IPR013783">
    <property type="entry name" value="Ig-like_fold"/>
</dbReference>
<dbReference type="GO" id="GO:0005102">
    <property type="term" value="F:signaling receptor binding"/>
    <property type="evidence" value="ECO:0007669"/>
    <property type="project" value="InterPro"/>
</dbReference>
<gene>
    <name evidence="6" type="ORF">KOW79_003894</name>
</gene>
<dbReference type="PANTHER" id="PTHR35540">
    <property type="entry name" value="IZUMO SPERM-EGG FUSION PROTEIN 1"/>
    <property type="match status" value="1"/>
</dbReference>
<organism evidence="6 7">
    <name type="scientific">Hemibagrus wyckioides</name>
    <dbReference type="NCBI Taxonomy" id="337641"/>
    <lineage>
        <taxon>Eukaryota</taxon>
        <taxon>Metazoa</taxon>
        <taxon>Chordata</taxon>
        <taxon>Craniata</taxon>
        <taxon>Vertebrata</taxon>
        <taxon>Euteleostomi</taxon>
        <taxon>Actinopterygii</taxon>
        <taxon>Neopterygii</taxon>
        <taxon>Teleostei</taxon>
        <taxon>Ostariophysi</taxon>
        <taxon>Siluriformes</taxon>
        <taxon>Bagridae</taxon>
        <taxon>Hemibagrus</taxon>
    </lineage>
</organism>
<keyword evidence="3" id="KW-1133">Transmembrane helix</keyword>
<dbReference type="CDD" id="cd00096">
    <property type="entry name" value="Ig"/>
    <property type="match status" value="1"/>
</dbReference>
<dbReference type="PANTHER" id="PTHR35540:SF1">
    <property type="entry name" value="IZUMO SPERM-EGG FUSION PROTEIN 1"/>
    <property type="match status" value="1"/>
</dbReference>
<evidence type="ECO:0000313" key="7">
    <source>
        <dbReference type="Proteomes" id="UP000824219"/>
    </source>
</evidence>
<dbReference type="GO" id="GO:0005886">
    <property type="term" value="C:plasma membrane"/>
    <property type="evidence" value="ECO:0007669"/>
    <property type="project" value="TreeGrafter"/>
</dbReference>
<dbReference type="Pfam" id="PF15005">
    <property type="entry name" value="IZUMO"/>
    <property type="match status" value="1"/>
</dbReference>
<feature type="transmembrane region" description="Helical" evidence="3">
    <location>
        <begin position="289"/>
        <end position="312"/>
    </location>
</feature>
<evidence type="ECO:0000256" key="1">
    <source>
        <dbReference type="ARBA" id="ARBA00009633"/>
    </source>
</evidence>
<dbReference type="InterPro" id="IPR032699">
    <property type="entry name" value="Izumo-Ig"/>
</dbReference>
<dbReference type="AlphaFoldDB" id="A0A9D3SQW8"/>
<keyword evidence="2 4" id="KW-0732">Signal</keyword>
<dbReference type="SMART" id="SM00409">
    <property type="entry name" value="IG"/>
    <property type="match status" value="1"/>
</dbReference>
<evidence type="ECO:0000259" key="5">
    <source>
        <dbReference type="PROSITE" id="PS50835"/>
    </source>
</evidence>
<dbReference type="PROSITE" id="PS50835">
    <property type="entry name" value="IG_LIKE"/>
    <property type="match status" value="1"/>
</dbReference>
<dbReference type="GO" id="GO:0007342">
    <property type="term" value="P:fusion of sperm to egg plasma membrane involved in single fertilization"/>
    <property type="evidence" value="ECO:0007669"/>
    <property type="project" value="InterPro"/>
</dbReference>
<dbReference type="SUPFAM" id="SSF48726">
    <property type="entry name" value="Immunoglobulin"/>
    <property type="match status" value="1"/>
</dbReference>
<dbReference type="GO" id="GO:0086080">
    <property type="term" value="F:protein binding involved in heterotypic cell-cell adhesion"/>
    <property type="evidence" value="ECO:0007669"/>
    <property type="project" value="TreeGrafter"/>
</dbReference>
<dbReference type="InterPro" id="IPR036179">
    <property type="entry name" value="Ig-like_dom_sf"/>
</dbReference>
<dbReference type="InterPro" id="IPR029389">
    <property type="entry name" value="IZUMO"/>
</dbReference>
<evidence type="ECO:0000256" key="3">
    <source>
        <dbReference type="SAM" id="Phobius"/>
    </source>
</evidence>
<comment type="caution">
    <text evidence="6">The sequence shown here is derived from an EMBL/GenBank/DDBJ whole genome shotgun (WGS) entry which is preliminary data.</text>
</comment>
<name>A0A9D3SQW8_9TELE</name>
<keyword evidence="3" id="KW-0812">Transmembrane</keyword>
<feature type="chain" id="PRO_5039547254" description="Ig-like domain-containing protein" evidence="4">
    <location>
        <begin position="24"/>
        <end position="342"/>
    </location>
</feature>
<dbReference type="OrthoDB" id="9907157at2759"/>
<proteinExistence type="inferred from homology"/>
<evidence type="ECO:0000256" key="2">
    <source>
        <dbReference type="ARBA" id="ARBA00022729"/>
    </source>
</evidence>
<reference evidence="6 7" key="1">
    <citation type="submission" date="2021-06" db="EMBL/GenBank/DDBJ databases">
        <title>Chromosome-level genome assembly of the red-tail catfish (Hemibagrus wyckioides).</title>
        <authorList>
            <person name="Shao F."/>
        </authorList>
    </citation>
    <scope>NUCLEOTIDE SEQUENCE [LARGE SCALE GENOMIC DNA]</scope>
    <source>
        <strain evidence="6">EC202008001</strain>
        <tissue evidence="6">Blood</tissue>
    </source>
</reference>
<accession>A0A9D3SQW8</accession>
<feature type="signal peptide" evidence="4">
    <location>
        <begin position="1"/>
        <end position="23"/>
    </location>
</feature>
<keyword evidence="3" id="KW-0472">Membrane</keyword>
<feature type="domain" description="Ig-like" evidence="5">
    <location>
        <begin position="160"/>
        <end position="249"/>
    </location>
</feature>
<dbReference type="InterPro" id="IPR003599">
    <property type="entry name" value="Ig_sub"/>
</dbReference>
<keyword evidence="7" id="KW-1185">Reference proteome</keyword>
<sequence length="342" mass="39006">MSPGCFSVCSWLVLLRVIPGVKSCLQCDLAVRNMHDDFMATKQKLTVQEQIDLKKILSHAYVTYQDTSTQLSGVIDLTTLYRAQTEYQSEFRRHWQEPSTGSLQWDMIKILEKGKRILKKHLEVFVTEGLCPNKCGLLFQSVMNCSSCQYGLHICQSDTPPKECGAHRLLAKEGEQAVLDCFLPWHTLVVGHAEYHYSWKRGATNFSAEDEFEILVVTKDSKIVLNQLSMSEQGVYRCFLLDRHGTTLSHTHFILTVTPMPTSPPRQIPTLPSLPQVEVKHVRLHKDTLIIALALLAVLSILGSLSIILHIVMMVRRQKKAEEEDGGENTRWRERDRILHDI</sequence>